<dbReference type="InterPro" id="IPR023043">
    <property type="entry name" value="NAD(P)H_OxRDtase_bac/plastid"/>
</dbReference>
<evidence type="ECO:0000256" key="9">
    <source>
        <dbReference type="RuleBase" id="RU003640"/>
    </source>
</evidence>
<evidence type="ECO:0000256" key="5">
    <source>
        <dbReference type="ARBA" id="ARBA00022692"/>
    </source>
</evidence>
<keyword evidence="9 10" id="KW-0496">Mitochondrion</keyword>
<dbReference type="PANTHER" id="PTHR11058:SF9">
    <property type="entry name" value="NADH-UBIQUINONE OXIDOREDUCTASE CHAIN 3"/>
    <property type="match status" value="1"/>
</dbReference>
<keyword evidence="5 9" id="KW-0812">Transmembrane</keyword>
<dbReference type="EC" id="7.1.1.2" evidence="9"/>
<feature type="transmembrane region" description="Helical" evidence="9">
    <location>
        <begin position="102"/>
        <end position="126"/>
    </location>
</feature>
<dbReference type="Gene3D" id="1.20.58.1610">
    <property type="entry name" value="NADH:ubiquinone/plastoquinone oxidoreductase, chain 3"/>
    <property type="match status" value="1"/>
</dbReference>
<reference evidence="10" key="1">
    <citation type="submission" date="2019-06" db="EMBL/GenBank/DDBJ databases">
        <authorList>
            <person name="Wideman J.G."/>
            <person name="Richards T.A."/>
        </authorList>
    </citation>
    <scope>NUCLEOTIDE SEQUENCE</scope>
</reference>
<organism evidence="10">
    <name type="scientific">Rhizaria sp</name>
    <dbReference type="NCBI Taxonomy" id="2204297"/>
    <lineage>
        <taxon>Eukaryota</taxon>
        <taxon>Sar</taxon>
        <taxon>Rhizaria</taxon>
    </lineage>
</organism>
<dbReference type="GO" id="GO:0016651">
    <property type="term" value="F:oxidoreductase activity, acting on NAD(P)H"/>
    <property type="evidence" value="ECO:0007669"/>
    <property type="project" value="InterPro"/>
</dbReference>
<dbReference type="HAMAP" id="MF_01394">
    <property type="entry name" value="NDH1_NuoA"/>
    <property type="match status" value="1"/>
</dbReference>
<dbReference type="GO" id="GO:0031966">
    <property type="term" value="C:mitochondrial membrane"/>
    <property type="evidence" value="ECO:0007669"/>
    <property type="project" value="UniProtKB-SubCell"/>
</dbReference>
<feature type="transmembrane region" description="Helical" evidence="9">
    <location>
        <begin position="23"/>
        <end position="47"/>
    </location>
</feature>
<keyword evidence="9" id="KW-0249">Electron transport</keyword>
<feature type="transmembrane region" description="Helical" evidence="9">
    <location>
        <begin position="76"/>
        <end position="96"/>
    </location>
</feature>
<dbReference type="GO" id="GO:0030964">
    <property type="term" value="C:NADH dehydrogenase complex"/>
    <property type="evidence" value="ECO:0007669"/>
    <property type="project" value="TreeGrafter"/>
</dbReference>
<dbReference type="AlphaFoldDB" id="A0A5P8DJR6"/>
<keyword evidence="7 9" id="KW-0472">Membrane</keyword>
<evidence type="ECO:0000256" key="3">
    <source>
        <dbReference type="ARBA" id="ARBA00021007"/>
    </source>
</evidence>
<dbReference type="InterPro" id="IPR000440">
    <property type="entry name" value="NADH_UbQ/plastoQ_OxRdtase_su3"/>
</dbReference>
<keyword evidence="6 9" id="KW-1133">Transmembrane helix</keyword>
<comment type="subcellular location">
    <subcellularLocation>
        <location evidence="1">Membrane</location>
        <topology evidence="1">Multi-pass membrane protein</topology>
    </subcellularLocation>
    <subcellularLocation>
        <location evidence="9">Mitochondrion membrane</location>
        <topology evidence="9">Multi-pass membrane protein</topology>
    </subcellularLocation>
</comment>
<evidence type="ECO:0000256" key="1">
    <source>
        <dbReference type="ARBA" id="ARBA00004141"/>
    </source>
</evidence>
<keyword evidence="9" id="KW-0830">Ubiquinone</keyword>
<comment type="catalytic activity">
    <reaction evidence="8 9">
        <text>a ubiquinone + NADH + 5 H(+)(in) = a ubiquinol + NAD(+) + 4 H(+)(out)</text>
        <dbReference type="Rhea" id="RHEA:29091"/>
        <dbReference type="Rhea" id="RHEA-COMP:9565"/>
        <dbReference type="Rhea" id="RHEA-COMP:9566"/>
        <dbReference type="ChEBI" id="CHEBI:15378"/>
        <dbReference type="ChEBI" id="CHEBI:16389"/>
        <dbReference type="ChEBI" id="CHEBI:17976"/>
        <dbReference type="ChEBI" id="CHEBI:57540"/>
        <dbReference type="ChEBI" id="CHEBI:57945"/>
        <dbReference type="EC" id="7.1.1.2"/>
    </reaction>
</comment>
<evidence type="ECO:0000256" key="8">
    <source>
        <dbReference type="ARBA" id="ARBA00049551"/>
    </source>
</evidence>
<keyword evidence="9" id="KW-1278">Translocase</keyword>
<dbReference type="InterPro" id="IPR038430">
    <property type="entry name" value="NDAH_ubi_oxred_su3_sf"/>
</dbReference>
<proteinExistence type="inferred from homology"/>
<dbReference type="PANTHER" id="PTHR11058">
    <property type="entry name" value="NADH-UBIQUINONE OXIDOREDUCTASE CHAIN 3"/>
    <property type="match status" value="1"/>
</dbReference>
<accession>A0A5P8DJR6</accession>
<evidence type="ECO:0000313" key="10">
    <source>
        <dbReference type="EMBL" id="QFP99039.1"/>
    </source>
</evidence>
<comment type="function">
    <text evidence="9">Core subunit of the mitochondrial membrane respiratory chain NADH dehydrogenase (Complex I) which catalyzes electron transfer from NADH through the respiratory chain, using ubiquinone as an electron acceptor. Essential for the catalytic activity of complex I.</text>
</comment>
<sequence>MRNDIFTYFSIDTFFYNYWEEQYLYIICYMFISFILCCILFILAFILSPKEITFEKFSPYECGFEPFGDGHSVFNIQFFIVGILFMIFDLELAYLFPWVVNLGNICFFSFFIMLFFLFILTIGLVYEWKKGALDWI</sequence>
<evidence type="ECO:0000256" key="7">
    <source>
        <dbReference type="ARBA" id="ARBA00023136"/>
    </source>
</evidence>
<dbReference type="EMBL" id="MN082144">
    <property type="protein sequence ID" value="QFP99039.1"/>
    <property type="molecule type" value="Genomic_DNA"/>
</dbReference>
<keyword evidence="9" id="KW-0520">NAD</keyword>
<geneLocation type="mitochondrion" evidence="10"/>
<dbReference type="GO" id="GO:0008137">
    <property type="term" value="F:NADH dehydrogenase (ubiquinone) activity"/>
    <property type="evidence" value="ECO:0007669"/>
    <property type="project" value="UniProtKB-UniRule"/>
</dbReference>
<evidence type="ECO:0000256" key="4">
    <source>
        <dbReference type="ARBA" id="ARBA00022448"/>
    </source>
</evidence>
<name>A0A5P8DJR6_9EUKA</name>
<keyword evidence="4 9" id="KW-0813">Transport</keyword>
<evidence type="ECO:0000256" key="6">
    <source>
        <dbReference type="ARBA" id="ARBA00022989"/>
    </source>
</evidence>
<gene>
    <name evidence="10" type="primary">nad3</name>
</gene>
<comment type="similarity">
    <text evidence="2 9">Belongs to the complex I subunit 3 family.</text>
</comment>
<evidence type="ECO:0000256" key="2">
    <source>
        <dbReference type="ARBA" id="ARBA00008472"/>
    </source>
</evidence>
<protein>
    <recommendedName>
        <fullName evidence="3 9">NADH-ubiquinone oxidoreductase chain 3</fullName>
        <ecNumber evidence="9">7.1.1.2</ecNumber>
    </recommendedName>
</protein>
<dbReference type="Pfam" id="PF00507">
    <property type="entry name" value="Oxidored_q4"/>
    <property type="match status" value="1"/>
</dbReference>
<keyword evidence="9" id="KW-0679">Respiratory chain</keyword>